<gene>
    <name evidence="2" type="ORF">CCHLO57077_00006546</name>
</gene>
<feature type="compositionally biased region" description="Polar residues" evidence="1">
    <location>
        <begin position="492"/>
        <end position="545"/>
    </location>
</feature>
<keyword evidence="3" id="KW-1185">Reference proteome</keyword>
<protein>
    <submittedName>
        <fullName evidence="2">Uncharacterized protein</fullName>
    </submittedName>
</protein>
<feature type="region of interest" description="Disordered" evidence="1">
    <location>
        <begin position="651"/>
        <end position="692"/>
    </location>
</feature>
<sequence length="692" mass="77886">MRELAIESIKALDFDEAIRLIKEVVCDGFETKRRNFDYFETFSQLILCYFFQGEWRLTEPLVNLLSQSNGKMPDPSHELVICNFFHALSLCYLAEYSFKRALEYCKKAVCGKRRLYKAGQADRRDYEETLGLYATIYEVSGDCLREQRSSGADCWQISHTNTQRKWLFFFQGHEKLLSSIICSVDIQTLTEALLTSTAELAATPTDATHGGVPAKISDGKILRMKLTRYEMLERDTAKEAVVDTLRSPHEAYDELSPLGMTTTHPQSPKEKSPIRRAQQLKASSHLESVSTSHHELGDTSLHAELGDTSPPDQTINKLQATNHESGYGKLDNIIESDEDSDDEPTALDHELPSERPPATDSDPQTSHSPADNYDHDAKAPVGIDSNRDKTRQGHPLDISPRFEHHRAELWFGDRWVEALQNITSQLAIHLSSINRNEDLNSLQYHKQVLTELLPSFNALSNDPNMVDAIRVAMFTLRKKIKELPQVHEDSGYESTQNSRNKGTAATESTKTSRTCHPPMSRNTAYARTQEKVQSSNQKPDFSSGTVFPWREDPSNLSSSNEQPEIPCYHQFEDIGDDTRRFAGIDASKAQVPDIEYLHNTSTAGMGIGTSSVTKDKASGIKEARKYDDGPPFTFSPVRTHVDEPVKILPRLPLPTSHHTQVADLSLRCPPPSSDKRQGSLLKDEDDNLRPLR</sequence>
<dbReference type="AlphaFoldDB" id="A0AA35VUV7"/>
<feature type="compositionally biased region" description="Polar residues" evidence="1">
    <location>
        <begin position="280"/>
        <end position="291"/>
    </location>
</feature>
<accession>A0AA35VUV7</accession>
<evidence type="ECO:0000256" key="1">
    <source>
        <dbReference type="SAM" id="MobiDB-lite"/>
    </source>
</evidence>
<feature type="compositionally biased region" description="Acidic residues" evidence="1">
    <location>
        <begin position="334"/>
        <end position="345"/>
    </location>
</feature>
<feature type="region of interest" description="Disordered" evidence="1">
    <location>
        <begin position="487"/>
        <end position="563"/>
    </location>
</feature>
<evidence type="ECO:0000313" key="2">
    <source>
        <dbReference type="EMBL" id="CAI6101295.1"/>
    </source>
</evidence>
<proteinExistence type="predicted"/>
<reference evidence="2" key="1">
    <citation type="submission" date="2023-01" db="EMBL/GenBank/DDBJ databases">
        <authorList>
            <person name="Piombo E."/>
        </authorList>
    </citation>
    <scope>NUCLEOTIDE SEQUENCE</scope>
</reference>
<evidence type="ECO:0000313" key="3">
    <source>
        <dbReference type="Proteomes" id="UP001160390"/>
    </source>
</evidence>
<name>A0AA35VUV7_9HYPO</name>
<feature type="region of interest" description="Disordered" evidence="1">
    <location>
        <begin position="251"/>
        <end position="398"/>
    </location>
</feature>
<comment type="caution">
    <text evidence="2">The sequence shown here is derived from an EMBL/GenBank/DDBJ whole genome shotgun (WGS) entry which is preliminary data.</text>
</comment>
<dbReference type="Proteomes" id="UP001160390">
    <property type="component" value="Unassembled WGS sequence"/>
</dbReference>
<organism evidence="2 3">
    <name type="scientific">Clonostachys chloroleuca</name>
    <dbReference type="NCBI Taxonomy" id="1926264"/>
    <lineage>
        <taxon>Eukaryota</taxon>
        <taxon>Fungi</taxon>
        <taxon>Dikarya</taxon>
        <taxon>Ascomycota</taxon>
        <taxon>Pezizomycotina</taxon>
        <taxon>Sordariomycetes</taxon>
        <taxon>Hypocreomycetidae</taxon>
        <taxon>Hypocreales</taxon>
        <taxon>Bionectriaceae</taxon>
        <taxon>Clonostachys</taxon>
    </lineage>
</organism>
<feature type="compositionally biased region" description="Polar residues" evidence="1">
    <location>
        <begin position="310"/>
        <end position="324"/>
    </location>
</feature>
<dbReference type="EMBL" id="CABFNP030001360">
    <property type="protein sequence ID" value="CAI6101295.1"/>
    <property type="molecule type" value="Genomic_DNA"/>
</dbReference>